<keyword evidence="5 10" id="KW-1133">Transmembrane helix</keyword>
<dbReference type="GO" id="GO:0008374">
    <property type="term" value="F:O-acyltransferase activity"/>
    <property type="evidence" value="ECO:0007669"/>
    <property type="project" value="InterPro"/>
</dbReference>
<feature type="transmembrane region" description="Helical" evidence="10">
    <location>
        <begin position="260"/>
        <end position="284"/>
    </location>
</feature>
<proteinExistence type="inferred from homology"/>
<feature type="transmembrane region" description="Helical" evidence="10">
    <location>
        <begin position="6"/>
        <end position="26"/>
    </location>
</feature>
<evidence type="ECO:0000256" key="4">
    <source>
        <dbReference type="ARBA" id="ARBA00022692"/>
    </source>
</evidence>
<comment type="similarity">
    <text evidence="2">Belongs to the wax synthase family.</text>
</comment>
<feature type="domain" description="Wax synthase" evidence="11">
    <location>
        <begin position="213"/>
        <end position="298"/>
    </location>
</feature>
<evidence type="ECO:0000313" key="12">
    <source>
        <dbReference type="EMBL" id="KAJ8449039.1"/>
    </source>
</evidence>
<keyword evidence="8" id="KW-0012">Acyltransferase</keyword>
<dbReference type="InterPro" id="IPR044851">
    <property type="entry name" value="Wax_synthase"/>
</dbReference>
<evidence type="ECO:0000256" key="9">
    <source>
        <dbReference type="SAM" id="MobiDB-lite"/>
    </source>
</evidence>
<feature type="transmembrane region" description="Helical" evidence="10">
    <location>
        <begin position="412"/>
        <end position="429"/>
    </location>
</feature>
<keyword evidence="4 10" id="KW-0812">Transmembrane</keyword>
<feature type="transmembrane region" description="Helical" evidence="10">
    <location>
        <begin position="634"/>
        <end position="658"/>
    </location>
</feature>
<evidence type="ECO:0000256" key="10">
    <source>
        <dbReference type="SAM" id="Phobius"/>
    </source>
</evidence>
<feature type="transmembrane region" description="Helical" evidence="10">
    <location>
        <begin position="290"/>
        <end position="310"/>
    </location>
</feature>
<evidence type="ECO:0000256" key="6">
    <source>
        <dbReference type="ARBA" id="ARBA00023098"/>
    </source>
</evidence>
<dbReference type="EMBL" id="JAKOGI010000025">
    <property type="protein sequence ID" value="KAJ8449039.1"/>
    <property type="molecule type" value="Genomic_DNA"/>
</dbReference>
<dbReference type="AlphaFoldDB" id="A0A9Q1QP65"/>
<feature type="transmembrane region" description="Helical" evidence="10">
    <location>
        <begin position="520"/>
        <end position="542"/>
    </location>
</feature>
<dbReference type="Proteomes" id="UP001153076">
    <property type="component" value="Unassembled WGS sequence"/>
</dbReference>
<protein>
    <recommendedName>
        <fullName evidence="11">Wax synthase domain-containing protein</fullName>
    </recommendedName>
</protein>
<keyword evidence="3" id="KW-0808">Transferase</keyword>
<reference evidence="12" key="1">
    <citation type="submission" date="2022-04" db="EMBL/GenBank/DDBJ databases">
        <title>Carnegiea gigantea Genome sequencing and assembly v2.</title>
        <authorList>
            <person name="Copetti D."/>
            <person name="Sanderson M.J."/>
            <person name="Burquez A."/>
            <person name="Wojciechowski M.F."/>
        </authorList>
    </citation>
    <scope>NUCLEOTIDE SEQUENCE</scope>
    <source>
        <strain evidence="12">SGP5-SGP5p</strain>
        <tissue evidence="12">Aerial part</tissue>
    </source>
</reference>
<feature type="region of interest" description="Disordered" evidence="9">
    <location>
        <begin position="485"/>
        <end position="512"/>
    </location>
</feature>
<feature type="region of interest" description="Disordered" evidence="9">
    <location>
        <begin position="111"/>
        <end position="139"/>
    </location>
</feature>
<keyword evidence="6" id="KW-0443">Lipid metabolism</keyword>
<dbReference type="PANTHER" id="PTHR31595:SF70">
    <property type="entry name" value="LONG-CHAIN-ALCOHOL O-FATTY-ACYLTRANSFERASE 3-RELATED"/>
    <property type="match status" value="1"/>
</dbReference>
<feature type="transmembrane region" description="Helical" evidence="10">
    <location>
        <begin position="38"/>
        <end position="58"/>
    </location>
</feature>
<name>A0A9Q1QP65_9CARY</name>
<dbReference type="InterPro" id="IPR032805">
    <property type="entry name" value="Wax_synthase_dom"/>
</dbReference>
<evidence type="ECO:0000256" key="1">
    <source>
        <dbReference type="ARBA" id="ARBA00004141"/>
    </source>
</evidence>
<feature type="transmembrane region" description="Helical" evidence="10">
    <location>
        <begin position="379"/>
        <end position="400"/>
    </location>
</feature>
<feature type="transmembrane region" description="Helical" evidence="10">
    <location>
        <begin position="441"/>
        <end position="462"/>
    </location>
</feature>
<dbReference type="GO" id="GO:0016020">
    <property type="term" value="C:membrane"/>
    <property type="evidence" value="ECO:0007669"/>
    <property type="project" value="UniProtKB-SubCell"/>
</dbReference>
<evidence type="ECO:0000256" key="7">
    <source>
        <dbReference type="ARBA" id="ARBA00023136"/>
    </source>
</evidence>
<feature type="compositionally biased region" description="Polar residues" evidence="9">
    <location>
        <begin position="487"/>
        <end position="501"/>
    </location>
</feature>
<keyword evidence="13" id="KW-1185">Reference proteome</keyword>
<dbReference type="GO" id="GO:0006629">
    <property type="term" value="P:lipid metabolic process"/>
    <property type="evidence" value="ECO:0007669"/>
    <property type="project" value="UniProtKB-KW"/>
</dbReference>
<feature type="transmembrane region" description="Helical" evidence="10">
    <location>
        <begin position="147"/>
        <end position="168"/>
    </location>
</feature>
<sequence length="749" mass="84681">MEGEIMNVIRVWLIATASACYSYSLTRIFHIPKGIPRLIFILPVIYLFIVLPFSLSSFHLGGPTIFYLVWLGTFKLILYSFDLGPLCTHPNKSLLHFVSIALLPIKVKDEPRSSNGQNKGYPSQDSRINGGPDGQINQGSRTRTRTVVLGGFFLSCVKLVAFAIVVRIYDYREELPSYVILANNCCHLYLGIEIILAVSAALVRATLGLDLDPQFNEPYSATSLQDFWGRRWNLMVSNILRLSVYNPIRRVTAPLVGRRWAMVAGMLAAFTVSGLMHEVIFFYFTHAWPTWEVTWFFVLHGVCTATEVAVKEAVGGRFRLHRVVSGLLTIGFVGLTGVWLFLPQILRNGVDAKAINEYPVMIDFVKQNVLRLAQMEGEIINFIRVWLIAIASACYSYGLTRIFHIPKGIPRLIFILPVIYLFIVLPFSLSSFHLGAPTTFYLVWLGTFKLILYSFDLGPLCIDPNKSLLHFVSIVLLPIKVKHEPRSSNPQNEGYPSQDSKINGGPDGQMNQDSRTRTRIVVLGRFFWLCLKLVAFAIVVRIYDYREELPSYVILANNCCHLYLGIEIILAVSAALVRATLGLDLDQQFNEPYLATSLQDFWGRRWNLMVSNILRLSVYNPIRRVTSPLVGQRWAMVAGMLAAFTVSGLMHEVTFFYFTHAWPTWEVTWFFVLHGVCTATELAVKKAVGGRFQLHWVVSGLLTIGFVGVTGVWLFLPQILRNGVDVKAINEYPVMIDFVKQNVLHLARH</sequence>
<feature type="compositionally biased region" description="Polar residues" evidence="9">
    <location>
        <begin position="113"/>
        <end position="127"/>
    </location>
</feature>
<accession>A0A9Q1QP65</accession>
<gene>
    <name evidence="12" type="ORF">Cgig2_004094</name>
</gene>
<comment type="subcellular location">
    <subcellularLocation>
        <location evidence="1">Membrane</location>
        <topology evidence="1">Multi-pass membrane protein</topology>
    </subcellularLocation>
</comment>
<comment type="caution">
    <text evidence="12">The sequence shown here is derived from an EMBL/GenBank/DDBJ whole genome shotgun (WGS) entry which is preliminary data.</text>
</comment>
<evidence type="ECO:0000259" key="11">
    <source>
        <dbReference type="Pfam" id="PF13813"/>
    </source>
</evidence>
<keyword evidence="7 10" id="KW-0472">Membrane</keyword>
<evidence type="ECO:0000256" key="8">
    <source>
        <dbReference type="ARBA" id="ARBA00023315"/>
    </source>
</evidence>
<dbReference type="OrthoDB" id="1077582at2759"/>
<feature type="transmembrane region" description="Helical" evidence="10">
    <location>
        <begin position="696"/>
        <end position="716"/>
    </location>
</feature>
<feature type="transmembrane region" description="Helical" evidence="10">
    <location>
        <begin position="562"/>
        <end position="581"/>
    </location>
</feature>
<feature type="transmembrane region" description="Helical" evidence="10">
    <location>
        <begin position="322"/>
        <end position="342"/>
    </location>
</feature>
<evidence type="ECO:0000256" key="5">
    <source>
        <dbReference type="ARBA" id="ARBA00022989"/>
    </source>
</evidence>
<feature type="domain" description="Wax synthase" evidence="11">
    <location>
        <begin position="587"/>
        <end position="672"/>
    </location>
</feature>
<evidence type="ECO:0000313" key="13">
    <source>
        <dbReference type="Proteomes" id="UP001153076"/>
    </source>
</evidence>
<feature type="transmembrane region" description="Helical" evidence="10">
    <location>
        <begin position="188"/>
        <end position="207"/>
    </location>
</feature>
<dbReference type="PANTHER" id="PTHR31595">
    <property type="entry name" value="LONG-CHAIN-ALCOHOL O-FATTY-ACYLTRANSFERASE 3-RELATED"/>
    <property type="match status" value="1"/>
</dbReference>
<evidence type="ECO:0000256" key="3">
    <source>
        <dbReference type="ARBA" id="ARBA00022679"/>
    </source>
</evidence>
<dbReference type="Pfam" id="PF13813">
    <property type="entry name" value="MBOAT_2"/>
    <property type="match status" value="2"/>
</dbReference>
<organism evidence="12 13">
    <name type="scientific">Carnegiea gigantea</name>
    <dbReference type="NCBI Taxonomy" id="171969"/>
    <lineage>
        <taxon>Eukaryota</taxon>
        <taxon>Viridiplantae</taxon>
        <taxon>Streptophyta</taxon>
        <taxon>Embryophyta</taxon>
        <taxon>Tracheophyta</taxon>
        <taxon>Spermatophyta</taxon>
        <taxon>Magnoliopsida</taxon>
        <taxon>eudicotyledons</taxon>
        <taxon>Gunneridae</taxon>
        <taxon>Pentapetalae</taxon>
        <taxon>Caryophyllales</taxon>
        <taxon>Cactineae</taxon>
        <taxon>Cactaceae</taxon>
        <taxon>Cactoideae</taxon>
        <taxon>Echinocereeae</taxon>
        <taxon>Carnegiea</taxon>
    </lineage>
</organism>
<evidence type="ECO:0000256" key="2">
    <source>
        <dbReference type="ARBA" id="ARBA00007282"/>
    </source>
</evidence>